<feature type="non-terminal residue" evidence="2">
    <location>
        <position position="110"/>
    </location>
</feature>
<accession>A0A9K3DE24</accession>
<evidence type="ECO:0000313" key="3">
    <source>
        <dbReference type="Proteomes" id="UP000265618"/>
    </source>
</evidence>
<name>A0A9K3DE24_9EUKA</name>
<evidence type="ECO:0000256" key="1">
    <source>
        <dbReference type="SAM" id="MobiDB-lite"/>
    </source>
</evidence>
<comment type="caution">
    <text evidence="2">The sequence shown here is derived from an EMBL/GenBank/DDBJ whole genome shotgun (WGS) entry which is preliminary data.</text>
</comment>
<proteinExistence type="predicted"/>
<feature type="region of interest" description="Disordered" evidence="1">
    <location>
        <begin position="89"/>
        <end position="110"/>
    </location>
</feature>
<evidence type="ECO:0000313" key="2">
    <source>
        <dbReference type="EMBL" id="GIQ92288.1"/>
    </source>
</evidence>
<dbReference type="EMBL" id="BDIP01009359">
    <property type="protein sequence ID" value="GIQ92288.1"/>
    <property type="molecule type" value="Genomic_DNA"/>
</dbReference>
<organism evidence="2 3">
    <name type="scientific">Kipferlia bialata</name>
    <dbReference type="NCBI Taxonomy" id="797122"/>
    <lineage>
        <taxon>Eukaryota</taxon>
        <taxon>Metamonada</taxon>
        <taxon>Carpediemonas-like organisms</taxon>
        <taxon>Kipferlia</taxon>
    </lineage>
</organism>
<dbReference type="Proteomes" id="UP000265618">
    <property type="component" value="Unassembled WGS sequence"/>
</dbReference>
<reference evidence="2 3" key="1">
    <citation type="journal article" date="2018" name="PLoS ONE">
        <title>The draft genome of Kipferlia bialata reveals reductive genome evolution in fornicate parasites.</title>
        <authorList>
            <person name="Tanifuji G."/>
            <person name="Takabayashi S."/>
            <person name="Kume K."/>
            <person name="Takagi M."/>
            <person name="Nakayama T."/>
            <person name="Kamikawa R."/>
            <person name="Inagaki Y."/>
            <person name="Hashimoto T."/>
        </authorList>
    </citation>
    <scope>NUCLEOTIDE SEQUENCE [LARGE SCALE GENOMIC DNA]</scope>
    <source>
        <strain evidence="2">NY0173</strain>
    </source>
</reference>
<feature type="non-terminal residue" evidence="2">
    <location>
        <position position="1"/>
    </location>
</feature>
<sequence length="110" mass="11816">PKCHIAYISGGELTKDNLSRYSRALEDVSVLVAPMTVQTKIARVLSRARLENFQLVLTGEDARLADPTEVSGALSAWLSALHSAEGATQAEVDMPLPMVDTPTPLSDPLK</sequence>
<keyword evidence="3" id="KW-1185">Reference proteome</keyword>
<protein>
    <submittedName>
        <fullName evidence="2">Uncharacterized protein</fullName>
    </submittedName>
</protein>
<dbReference type="AlphaFoldDB" id="A0A9K3DE24"/>
<gene>
    <name evidence="2" type="ORF">KIPB_015971</name>
</gene>